<keyword evidence="3" id="KW-1185">Reference proteome</keyword>
<evidence type="ECO:0000313" key="3">
    <source>
        <dbReference type="Proteomes" id="UP001279734"/>
    </source>
</evidence>
<accession>A0AAD3TFM0</accession>
<name>A0AAD3TFM0_NEPGR</name>
<proteinExistence type="predicted"/>
<evidence type="ECO:0000313" key="2">
    <source>
        <dbReference type="EMBL" id="GMH27737.1"/>
    </source>
</evidence>
<gene>
    <name evidence="2" type="ORF">Nepgr_029580</name>
</gene>
<dbReference type="AlphaFoldDB" id="A0AAD3TFM0"/>
<comment type="caution">
    <text evidence="2">The sequence shown here is derived from an EMBL/GenBank/DDBJ whole genome shotgun (WGS) entry which is preliminary data.</text>
</comment>
<dbReference type="Proteomes" id="UP001279734">
    <property type="component" value="Unassembled WGS sequence"/>
</dbReference>
<evidence type="ECO:0000256" key="1">
    <source>
        <dbReference type="SAM" id="MobiDB-lite"/>
    </source>
</evidence>
<organism evidence="2 3">
    <name type="scientific">Nepenthes gracilis</name>
    <name type="common">Slender pitcher plant</name>
    <dbReference type="NCBI Taxonomy" id="150966"/>
    <lineage>
        <taxon>Eukaryota</taxon>
        <taxon>Viridiplantae</taxon>
        <taxon>Streptophyta</taxon>
        <taxon>Embryophyta</taxon>
        <taxon>Tracheophyta</taxon>
        <taxon>Spermatophyta</taxon>
        <taxon>Magnoliopsida</taxon>
        <taxon>eudicotyledons</taxon>
        <taxon>Gunneridae</taxon>
        <taxon>Pentapetalae</taxon>
        <taxon>Caryophyllales</taxon>
        <taxon>Nepenthaceae</taxon>
        <taxon>Nepenthes</taxon>
    </lineage>
</organism>
<sequence>MVASHRNNAKNLQESKQKTKKVVSSSSSVDEGGGGAGRRRIGRPDPGRRGGSLDGDGSRRVRETSPSALRMPSPDTGGSGEKFGLPPPQPCPRRLHGGGDLSVGVGGCSLVVLKRRNRAQAFSVPTSSAFSLRLPLFSSARS</sequence>
<feature type="region of interest" description="Disordered" evidence="1">
    <location>
        <begin position="1"/>
        <end position="98"/>
    </location>
</feature>
<feature type="compositionally biased region" description="Polar residues" evidence="1">
    <location>
        <begin position="1"/>
        <end position="14"/>
    </location>
</feature>
<reference evidence="2" key="1">
    <citation type="submission" date="2023-05" db="EMBL/GenBank/DDBJ databases">
        <title>Nepenthes gracilis genome sequencing.</title>
        <authorList>
            <person name="Fukushima K."/>
        </authorList>
    </citation>
    <scope>NUCLEOTIDE SEQUENCE</scope>
    <source>
        <strain evidence="2">SING2019-196</strain>
    </source>
</reference>
<dbReference type="EMBL" id="BSYO01000033">
    <property type="protein sequence ID" value="GMH27737.1"/>
    <property type="molecule type" value="Genomic_DNA"/>
</dbReference>
<protein>
    <submittedName>
        <fullName evidence="2">Uncharacterized protein</fullName>
    </submittedName>
</protein>